<gene>
    <name evidence="1" type="ORF">MSG28_014681</name>
</gene>
<dbReference type="Proteomes" id="UP001064048">
    <property type="component" value="Chromosome 26"/>
</dbReference>
<evidence type="ECO:0000313" key="2">
    <source>
        <dbReference type="Proteomes" id="UP001064048"/>
    </source>
</evidence>
<protein>
    <submittedName>
        <fullName evidence="1">Uncharacterized protein</fullName>
    </submittedName>
</protein>
<reference evidence="1 2" key="1">
    <citation type="journal article" date="2022" name="Genome Biol. Evol.">
        <title>The Spruce Budworm Genome: Reconstructing the Evolutionary History of Antifreeze Proteins.</title>
        <authorList>
            <person name="Beliveau C."/>
            <person name="Gagne P."/>
            <person name="Picq S."/>
            <person name="Vernygora O."/>
            <person name="Keeling C.I."/>
            <person name="Pinkney K."/>
            <person name="Doucet D."/>
            <person name="Wen F."/>
            <person name="Johnston J.S."/>
            <person name="Maaroufi H."/>
            <person name="Boyle B."/>
            <person name="Laroche J."/>
            <person name="Dewar K."/>
            <person name="Juretic N."/>
            <person name="Blackburn G."/>
            <person name="Nisole A."/>
            <person name="Brunet B."/>
            <person name="Brandao M."/>
            <person name="Lumley L."/>
            <person name="Duan J."/>
            <person name="Quan G."/>
            <person name="Lucarotti C.J."/>
            <person name="Roe A.D."/>
            <person name="Sperling F.A.H."/>
            <person name="Levesque R.C."/>
            <person name="Cusson M."/>
        </authorList>
    </citation>
    <scope>NUCLEOTIDE SEQUENCE [LARGE SCALE GENOMIC DNA]</scope>
    <source>
        <strain evidence="1">Glfc:IPQL:Cfum</strain>
    </source>
</reference>
<keyword evidence="2" id="KW-1185">Reference proteome</keyword>
<evidence type="ECO:0000313" key="1">
    <source>
        <dbReference type="EMBL" id="KAI8427040.1"/>
    </source>
</evidence>
<organism evidence="1 2">
    <name type="scientific">Choristoneura fumiferana</name>
    <name type="common">Spruce budworm moth</name>
    <name type="synonym">Archips fumiferana</name>
    <dbReference type="NCBI Taxonomy" id="7141"/>
    <lineage>
        <taxon>Eukaryota</taxon>
        <taxon>Metazoa</taxon>
        <taxon>Ecdysozoa</taxon>
        <taxon>Arthropoda</taxon>
        <taxon>Hexapoda</taxon>
        <taxon>Insecta</taxon>
        <taxon>Pterygota</taxon>
        <taxon>Neoptera</taxon>
        <taxon>Endopterygota</taxon>
        <taxon>Lepidoptera</taxon>
        <taxon>Glossata</taxon>
        <taxon>Ditrysia</taxon>
        <taxon>Tortricoidea</taxon>
        <taxon>Tortricidae</taxon>
        <taxon>Tortricinae</taxon>
        <taxon>Choristoneura</taxon>
    </lineage>
</organism>
<sequence>MLPKDFGGDDISLDKIHVFCTTYEFNRCMDGSTFERRVHHALEGDAESGTDESRRRAALDNSMFGVPGTFRALNVD</sequence>
<proteinExistence type="predicted"/>
<name>A0ACC0JS74_CHOFU</name>
<comment type="caution">
    <text evidence="1">The sequence shown here is derived from an EMBL/GenBank/DDBJ whole genome shotgun (WGS) entry which is preliminary data.</text>
</comment>
<accession>A0ACC0JS74</accession>
<dbReference type="EMBL" id="CM046126">
    <property type="protein sequence ID" value="KAI8427040.1"/>
    <property type="molecule type" value="Genomic_DNA"/>
</dbReference>